<dbReference type="InterPro" id="IPR050570">
    <property type="entry name" value="Cell_wall_metabolism_enzyme"/>
</dbReference>
<feature type="transmembrane region" description="Helical" evidence="2">
    <location>
        <begin position="7"/>
        <end position="28"/>
    </location>
</feature>
<dbReference type="CDD" id="cd12797">
    <property type="entry name" value="M23_peptidase"/>
    <property type="match status" value="1"/>
</dbReference>
<keyword evidence="2" id="KW-0812">Transmembrane</keyword>
<dbReference type="Gene3D" id="2.70.70.10">
    <property type="entry name" value="Glucose Permease (Domain IIA)"/>
    <property type="match status" value="1"/>
</dbReference>
<sequence length="281" mass="30404">MRKGIKTLMVLGRLSWLAFLVVLVADFFADLPMAWGWTAIGLALGARFLAVRLAAAGPSRPPEEPVEVDPPVAGRWTALNSPASKIPSHGTRIYGQAYAIDIVADPQDRTRPPFAWLWPLVRRNSAFPAFGEPLLACADATVVRVSDRQRDHLSRNSLPALLYLFFEGAFRDLAAPAGVVGNHVVLDLGDGTFAVYAHLRRGSAAVRAGDRVRAGQHIADCGNSGNSTEPHLHFQLMDGPDPDTARAVPFTWRAVGVPANGETFSVPAPDDRVEEGRPYRA</sequence>
<dbReference type="Pfam" id="PF01551">
    <property type="entry name" value="Peptidase_M23"/>
    <property type="match status" value="1"/>
</dbReference>
<evidence type="ECO:0000313" key="4">
    <source>
        <dbReference type="EMBL" id="GAA4091634.1"/>
    </source>
</evidence>
<dbReference type="RefSeq" id="WP_344954515.1">
    <property type="nucleotide sequence ID" value="NZ_BAAAZG010000047.1"/>
</dbReference>
<dbReference type="PANTHER" id="PTHR21666">
    <property type="entry name" value="PEPTIDASE-RELATED"/>
    <property type="match status" value="1"/>
</dbReference>
<keyword evidence="5" id="KW-1185">Reference proteome</keyword>
<evidence type="ECO:0000256" key="1">
    <source>
        <dbReference type="SAM" id="MobiDB-lite"/>
    </source>
</evidence>
<keyword evidence="2" id="KW-0472">Membrane</keyword>
<dbReference type="Proteomes" id="UP001500683">
    <property type="component" value="Unassembled WGS sequence"/>
</dbReference>
<feature type="compositionally biased region" description="Basic and acidic residues" evidence="1">
    <location>
        <begin position="269"/>
        <end position="281"/>
    </location>
</feature>
<proteinExistence type="predicted"/>
<organism evidence="4 5">
    <name type="scientific">Actinomadura miaoliensis</name>
    <dbReference type="NCBI Taxonomy" id="430685"/>
    <lineage>
        <taxon>Bacteria</taxon>
        <taxon>Bacillati</taxon>
        <taxon>Actinomycetota</taxon>
        <taxon>Actinomycetes</taxon>
        <taxon>Streptosporangiales</taxon>
        <taxon>Thermomonosporaceae</taxon>
        <taxon>Actinomadura</taxon>
    </lineage>
</organism>
<evidence type="ECO:0000259" key="3">
    <source>
        <dbReference type="Pfam" id="PF01551"/>
    </source>
</evidence>
<dbReference type="EMBL" id="BAAAZG010000047">
    <property type="protein sequence ID" value="GAA4091634.1"/>
    <property type="molecule type" value="Genomic_DNA"/>
</dbReference>
<name>A0ABP7WLG9_9ACTN</name>
<dbReference type="PANTHER" id="PTHR21666:SF270">
    <property type="entry name" value="MUREIN HYDROLASE ACTIVATOR ENVC"/>
    <property type="match status" value="1"/>
</dbReference>
<gene>
    <name evidence="4" type="ORF">GCM10022214_61070</name>
</gene>
<dbReference type="InterPro" id="IPR016047">
    <property type="entry name" value="M23ase_b-sheet_dom"/>
</dbReference>
<feature type="transmembrane region" description="Helical" evidence="2">
    <location>
        <begin position="34"/>
        <end position="55"/>
    </location>
</feature>
<evidence type="ECO:0000313" key="5">
    <source>
        <dbReference type="Proteomes" id="UP001500683"/>
    </source>
</evidence>
<keyword evidence="2" id="KW-1133">Transmembrane helix</keyword>
<accession>A0ABP7WLG9</accession>
<dbReference type="InterPro" id="IPR011055">
    <property type="entry name" value="Dup_hybrid_motif"/>
</dbReference>
<feature type="region of interest" description="Disordered" evidence="1">
    <location>
        <begin position="261"/>
        <end position="281"/>
    </location>
</feature>
<reference evidence="5" key="1">
    <citation type="journal article" date="2019" name="Int. J. Syst. Evol. Microbiol.">
        <title>The Global Catalogue of Microorganisms (GCM) 10K type strain sequencing project: providing services to taxonomists for standard genome sequencing and annotation.</title>
        <authorList>
            <consortium name="The Broad Institute Genomics Platform"/>
            <consortium name="The Broad Institute Genome Sequencing Center for Infectious Disease"/>
            <person name="Wu L."/>
            <person name="Ma J."/>
        </authorList>
    </citation>
    <scope>NUCLEOTIDE SEQUENCE [LARGE SCALE GENOMIC DNA]</scope>
    <source>
        <strain evidence="5">JCM 16702</strain>
    </source>
</reference>
<comment type="caution">
    <text evidence="4">The sequence shown here is derived from an EMBL/GenBank/DDBJ whole genome shotgun (WGS) entry which is preliminary data.</text>
</comment>
<feature type="domain" description="M23ase beta-sheet core" evidence="3">
    <location>
        <begin position="178"/>
        <end position="238"/>
    </location>
</feature>
<dbReference type="SUPFAM" id="SSF51261">
    <property type="entry name" value="Duplicated hybrid motif"/>
    <property type="match status" value="1"/>
</dbReference>
<protein>
    <submittedName>
        <fullName evidence="4">M23 family metallopeptidase</fullName>
    </submittedName>
</protein>
<evidence type="ECO:0000256" key="2">
    <source>
        <dbReference type="SAM" id="Phobius"/>
    </source>
</evidence>